<sequence>MHKAQAVTPRPDPSAGITASSPVSSSSASASATKTFQFVTANPSTDAERSRNKTLVRSNASNYHWRRVKKSTDGASSRPVAARRRSSIRSQVRPTKRVLAPATPQTIGSSSTDSDDRTPKSEDEATDFATESPVPAGELVSISSASLSSLLVSGHHDPFETYPSDLPKEFVSPVLDQVNSFLCIMFPPENGQTLSPHSEKWLKMTFRDRSLFHASLFCQLTRNRIFRLSPAQSPEQMQCYTETIRGVHQKFADASVSCEDENILAVYALSYHGEPRVHLAGPVPSQGPLTTLQLLHLYGGRLHTVGVHLQGLAKMLDLRGGLSKIRLPGLAQAISFGDIILASQTLTRPLLSYAMMYDDVIGSLNASSRKTHPLVGLGRGFRVLPEILGHEMSEKLLVVLKWIIQYTFAVDDRVKGRPEAQHLGFIANERNFVQHSLLFLTPLPDELQDEHPLLRLARLGTLVYNLLVVFPLPAIAAPFHRLARDIQKQLLDPSLRPWWNEASDLVLWAATMGAIAAIGSPDRRWYRTMLDDLTRHMDIANWSTMRDRLGMFLWYSYTNDSDGFRLWTEIEESNLFRLPK</sequence>
<evidence type="ECO:0000313" key="2">
    <source>
        <dbReference type="EMBL" id="OAG44686.1"/>
    </source>
</evidence>
<dbReference type="OrthoDB" id="3469466at2759"/>
<keyword evidence="3" id="KW-1185">Reference proteome</keyword>
<dbReference type="GeneID" id="34596356"/>
<dbReference type="AlphaFoldDB" id="A0A177FLW2"/>
<feature type="compositionally biased region" description="Basic and acidic residues" evidence="1">
    <location>
        <begin position="114"/>
        <end position="123"/>
    </location>
</feature>
<dbReference type="Proteomes" id="UP000077002">
    <property type="component" value="Unassembled WGS sequence"/>
</dbReference>
<name>A0A177FLW2_9EURO</name>
<feature type="compositionally biased region" description="Polar residues" evidence="1">
    <location>
        <begin position="53"/>
        <end position="62"/>
    </location>
</feature>
<accession>A0A177FLW2</accession>
<feature type="compositionally biased region" description="Polar residues" evidence="1">
    <location>
        <begin position="103"/>
        <end position="112"/>
    </location>
</feature>
<evidence type="ECO:0000256" key="1">
    <source>
        <dbReference type="SAM" id="MobiDB-lite"/>
    </source>
</evidence>
<organism evidence="2 3">
    <name type="scientific">Fonsecaea monophora</name>
    <dbReference type="NCBI Taxonomy" id="254056"/>
    <lineage>
        <taxon>Eukaryota</taxon>
        <taxon>Fungi</taxon>
        <taxon>Dikarya</taxon>
        <taxon>Ascomycota</taxon>
        <taxon>Pezizomycotina</taxon>
        <taxon>Eurotiomycetes</taxon>
        <taxon>Chaetothyriomycetidae</taxon>
        <taxon>Chaetothyriales</taxon>
        <taxon>Herpotrichiellaceae</taxon>
        <taxon>Fonsecaea</taxon>
    </lineage>
</organism>
<dbReference type="PANTHER" id="PTHR37540">
    <property type="entry name" value="TRANSCRIPTION FACTOR (ACR-2), PUTATIVE-RELATED-RELATED"/>
    <property type="match status" value="1"/>
</dbReference>
<dbReference type="EMBL" id="LVKK01000004">
    <property type="protein sequence ID" value="OAG44686.1"/>
    <property type="molecule type" value="Genomic_DNA"/>
</dbReference>
<proteinExistence type="predicted"/>
<dbReference type="PANTHER" id="PTHR37540:SF5">
    <property type="entry name" value="TRANSCRIPTION FACTOR DOMAIN-CONTAINING PROTEIN"/>
    <property type="match status" value="1"/>
</dbReference>
<evidence type="ECO:0000313" key="3">
    <source>
        <dbReference type="Proteomes" id="UP000077002"/>
    </source>
</evidence>
<gene>
    <name evidence="2" type="ORF">AYO21_01176</name>
</gene>
<feature type="region of interest" description="Disordered" evidence="1">
    <location>
        <begin position="1"/>
        <end position="134"/>
    </location>
</feature>
<feature type="compositionally biased region" description="Polar residues" evidence="1">
    <location>
        <begin position="33"/>
        <end position="45"/>
    </location>
</feature>
<protein>
    <submittedName>
        <fullName evidence="2">Uncharacterized protein</fullName>
    </submittedName>
</protein>
<comment type="caution">
    <text evidence="2">The sequence shown here is derived from an EMBL/GenBank/DDBJ whole genome shotgun (WGS) entry which is preliminary data.</text>
</comment>
<reference evidence="2 3" key="1">
    <citation type="submission" date="2016-03" db="EMBL/GenBank/DDBJ databases">
        <title>Draft genome sequence of the Fonsecaea monophora CBS 269.37.</title>
        <authorList>
            <person name="Bombassaro A."/>
            <person name="Vinicius W.A."/>
            <person name="De Hoog S."/>
            <person name="Sun J."/>
            <person name="Souza E.M."/>
            <person name="Raittz R.T."/>
            <person name="Costa F."/>
            <person name="Leao A.C."/>
            <person name="Tadra-Sfeir M.Z."/>
            <person name="Baura V."/>
            <person name="Balsanelli E."/>
            <person name="Pedrosa F.O."/>
            <person name="Moreno L.F."/>
            <person name="Steffens M.B."/>
            <person name="Xi L."/>
            <person name="Bocca A.L."/>
            <person name="Felipe M.S."/>
            <person name="Teixeira M."/>
            <person name="Telles Filho F.Q."/>
            <person name="Azevedo C.M."/>
            <person name="Gomes R."/>
            <person name="Vicente V.A."/>
        </authorList>
    </citation>
    <scope>NUCLEOTIDE SEQUENCE [LARGE SCALE GENOMIC DNA]</scope>
    <source>
        <strain evidence="2 3">CBS 269.37</strain>
    </source>
</reference>
<feature type="compositionally biased region" description="Low complexity" evidence="1">
    <location>
        <begin position="14"/>
        <end position="32"/>
    </location>
</feature>
<dbReference type="RefSeq" id="XP_022516638.1">
    <property type="nucleotide sequence ID" value="XM_022651160.1"/>
</dbReference>